<keyword evidence="3 13" id="KW-0963">Cytoplasm</keyword>
<evidence type="ECO:0000256" key="12">
    <source>
        <dbReference type="ARBA" id="ARBA00093271"/>
    </source>
</evidence>
<keyword evidence="13" id="KW-0464">Manganese</keyword>
<evidence type="ECO:0000256" key="1">
    <source>
        <dbReference type="ARBA" id="ARBA00004496"/>
    </source>
</evidence>
<dbReference type="GO" id="GO:0000166">
    <property type="term" value="F:nucleotide binding"/>
    <property type="evidence" value="ECO:0007669"/>
    <property type="project" value="UniProtKB-KW"/>
</dbReference>
<keyword evidence="4 13" id="KW-0479">Metal-binding</keyword>
<comment type="catalytic activity">
    <reaction evidence="13">
        <text>XTP + H2O = XMP + diphosphate + H(+)</text>
        <dbReference type="Rhea" id="RHEA:28610"/>
        <dbReference type="ChEBI" id="CHEBI:15377"/>
        <dbReference type="ChEBI" id="CHEBI:15378"/>
        <dbReference type="ChEBI" id="CHEBI:33019"/>
        <dbReference type="ChEBI" id="CHEBI:57464"/>
        <dbReference type="ChEBI" id="CHEBI:61314"/>
        <dbReference type="EC" id="3.6.1.66"/>
    </reaction>
</comment>
<dbReference type="CDD" id="cd00515">
    <property type="entry name" value="HAM1"/>
    <property type="match status" value="1"/>
</dbReference>
<comment type="catalytic activity">
    <reaction evidence="12">
        <text>N(6)-hydroxy-dATP + H2O = N(6)-hydroxy-dAMP + diphosphate + H(+)</text>
        <dbReference type="Rhea" id="RHEA:83971"/>
        <dbReference type="ChEBI" id="CHEBI:15377"/>
        <dbReference type="ChEBI" id="CHEBI:15378"/>
        <dbReference type="ChEBI" id="CHEBI:33019"/>
        <dbReference type="ChEBI" id="CHEBI:233529"/>
        <dbReference type="ChEBI" id="CHEBI:233530"/>
    </reaction>
    <physiologicalReaction direction="left-to-right" evidence="12">
        <dbReference type="Rhea" id="RHEA:83972"/>
    </physiologicalReaction>
</comment>
<feature type="binding site" evidence="13">
    <location>
        <position position="180"/>
    </location>
    <ligand>
        <name>ITP</name>
        <dbReference type="ChEBI" id="CHEBI:61402"/>
    </ligand>
</feature>
<dbReference type="SUPFAM" id="SSF52972">
    <property type="entry name" value="ITPase-like"/>
    <property type="match status" value="1"/>
</dbReference>
<dbReference type="Proteomes" id="UP001201812">
    <property type="component" value="Unassembled WGS sequence"/>
</dbReference>
<dbReference type="GO" id="GO:0036222">
    <property type="term" value="F:XTP diphosphatase activity"/>
    <property type="evidence" value="ECO:0007669"/>
    <property type="project" value="UniProtKB-UniRule"/>
</dbReference>
<accession>A0AAD4NIA5</accession>
<dbReference type="AlphaFoldDB" id="A0AAD4NIA5"/>
<dbReference type="Pfam" id="PF01725">
    <property type="entry name" value="Ham1p_like"/>
    <property type="match status" value="1"/>
</dbReference>
<evidence type="ECO:0000256" key="13">
    <source>
        <dbReference type="HAMAP-Rule" id="MF_03148"/>
    </source>
</evidence>
<name>A0AAD4NIA5_9BILA</name>
<comment type="catalytic activity">
    <reaction evidence="10">
        <text>ITP + H2O = IMP + diphosphate + H(+)</text>
        <dbReference type="Rhea" id="RHEA:29399"/>
        <dbReference type="ChEBI" id="CHEBI:15377"/>
        <dbReference type="ChEBI" id="CHEBI:15378"/>
        <dbReference type="ChEBI" id="CHEBI:33019"/>
        <dbReference type="ChEBI" id="CHEBI:58053"/>
        <dbReference type="ChEBI" id="CHEBI:61402"/>
        <dbReference type="EC" id="3.6.1.66"/>
    </reaction>
    <physiologicalReaction direction="left-to-right" evidence="10">
        <dbReference type="Rhea" id="RHEA:29400"/>
    </physiologicalReaction>
</comment>
<evidence type="ECO:0000313" key="15">
    <source>
        <dbReference type="Proteomes" id="UP001201812"/>
    </source>
</evidence>
<comment type="function">
    <text evidence="13">Pyrophosphatase that hydrolyzes non-canonical purine nucleotides such as inosine triphosphate (ITP), deoxyinosine triphosphate (dITP) or xanthosine 5'-triphosphate (XTP) to their respective monophosphate derivatives. The enzyme does not distinguish between the deoxy- and ribose forms. Probably excludes non-canonical purines from RNA and DNA precursor pools, thus preventing their incorporation into RNA and DNA and avoiding chromosomal lesions.</text>
</comment>
<evidence type="ECO:0000256" key="2">
    <source>
        <dbReference type="ARBA" id="ARBA00008023"/>
    </source>
</evidence>
<evidence type="ECO:0000256" key="8">
    <source>
        <dbReference type="ARBA" id="ARBA00023080"/>
    </source>
</evidence>
<dbReference type="PANTHER" id="PTHR11067:SF9">
    <property type="entry name" value="INOSINE TRIPHOSPHATE PYROPHOSPHATASE"/>
    <property type="match status" value="1"/>
</dbReference>
<keyword evidence="15" id="KW-1185">Reference proteome</keyword>
<dbReference type="InterPro" id="IPR002637">
    <property type="entry name" value="RdgB/HAM1"/>
</dbReference>
<evidence type="ECO:0000256" key="6">
    <source>
        <dbReference type="ARBA" id="ARBA00022801"/>
    </source>
</evidence>
<comment type="caution">
    <text evidence="14">The sequence shown here is derived from an EMBL/GenBank/DDBJ whole genome shotgun (WGS) entry which is preliminary data.</text>
</comment>
<keyword evidence="8 13" id="KW-0546">Nucleotide metabolism</keyword>
<feature type="binding site" evidence="13">
    <location>
        <position position="38"/>
    </location>
    <ligand>
        <name>Mg(2+)</name>
        <dbReference type="ChEBI" id="CHEBI:18420"/>
    </ligand>
</feature>
<evidence type="ECO:0000256" key="11">
    <source>
        <dbReference type="ARBA" id="ARBA00093255"/>
    </source>
</evidence>
<feature type="binding site" evidence="13">
    <location>
        <position position="50"/>
    </location>
    <ligand>
        <name>ITP</name>
        <dbReference type="ChEBI" id="CHEBI:61402"/>
    </ligand>
</feature>
<evidence type="ECO:0000256" key="3">
    <source>
        <dbReference type="ARBA" id="ARBA00022490"/>
    </source>
</evidence>
<dbReference type="PANTHER" id="PTHR11067">
    <property type="entry name" value="INOSINE TRIPHOSPHATE PYROPHOSPHATASE/HAM1 PROTEIN"/>
    <property type="match status" value="1"/>
</dbReference>
<dbReference type="GO" id="GO:0005737">
    <property type="term" value="C:cytoplasm"/>
    <property type="evidence" value="ECO:0007669"/>
    <property type="project" value="UniProtKB-SubCell"/>
</dbReference>
<dbReference type="GO" id="GO:0009117">
    <property type="term" value="P:nucleotide metabolic process"/>
    <property type="evidence" value="ECO:0007669"/>
    <property type="project" value="UniProtKB-KW"/>
</dbReference>
<comment type="subcellular location">
    <subcellularLocation>
        <location evidence="1 13">Cytoplasm</location>
    </subcellularLocation>
</comment>
<comment type="catalytic activity">
    <reaction evidence="11">
        <text>dITP + H2O = dIMP + diphosphate + H(+)</text>
        <dbReference type="Rhea" id="RHEA:28342"/>
        <dbReference type="ChEBI" id="CHEBI:15377"/>
        <dbReference type="ChEBI" id="CHEBI:15378"/>
        <dbReference type="ChEBI" id="CHEBI:33019"/>
        <dbReference type="ChEBI" id="CHEBI:61194"/>
        <dbReference type="ChEBI" id="CHEBI:61382"/>
        <dbReference type="EC" id="3.6.1.66"/>
    </reaction>
    <physiologicalReaction direction="left-to-right" evidence="11">
        <dbReference type="Rhea" id="RHEA:28343"/>
    </physiologicalReaction>
</comment>
<reference evidence="14" key="1">
    <citation type="submission" date="2022-01" db="EMBL/GenBank/DDBJ databases">
        <title>Genome Sequence Resource for Two Populations of Ditylenchus destructor, the Migratory Endoparasitic Phytonematode.</title>
        <authorList>
            <person name="Zhang H."/>
            <person name="Lin R."/>
            <person name="Xie B."/>
        </authorList>
    </citation>
    <scope>NUCLEOTIDE SEQUENCE</scope>
    <source>
        <strain evidence="14">BazhouSP</strain>
    </source>
</reference>
<proteinExistence type="inferred from homology"/>
<feature type="binding site" evidence="13">
    <location>
        <begin position="66"/>
        <end position="67"/>
    </location>
    <ligand>
        <name>ITP</name>
        <dbReference type="ChEBI" id="CHEBI:61402"/>
    </ligand>
</feature>
<dbReference type="EC" id="3.6.1.66" evidence="13"/>
<feature type="binding site" evidence="13">
    <location>
        <begin position="157"/>
        <end position="160"/>
    </location>
    <ligand>
        <name>ITP</name>
        <dbReference type="ChEBI" id="CHEBI:61402"/>
    </ligand>
</feature>
<dbReference type="FunFam" id="3.90.950.10:FF:000003">
    <property type="entry name" value="Inosine triphosphate pyrophosphatase"/>
    <property type="match status" value="1"/>
</dbReference>
<dbReference type="Gene3D" id="3.90.950.10">
    <property type="match status" value="1"/>
</dbReference>
<dbReference type="EMBL" id="JAKKPZ010000001">
    <property type="protein sequence ID" value="KAI1729300.1"/>
    <property type="molecule type" value="Genomic_DNA"/>
</dbReference>
<evidence type="ECO:0000313" key="14">
    <source>
        <dbReference type="EMBL" id="KAI1729300.1"/>
    </source>
</evidence>
<keyword evidence="7 13" id="KW-0460">Magnesium</keyword>
<gene>
    <name evidence="14" type="ORF">DdX_01532</name>
</gene>
<sequence length="210" mass="23544">MSKRTLTFVTGNRNKLKEVQAVLGGFCNIDNIDLDLEEIQGEPREISQKKCQEAMSKTGRAVLVEDTCLCFNAFGGLPGPYVKYFLKQLHPEGLHKMLTGFEDKSAYALCTFAYCEGPNKGVHIFEGKRTISVLAYLILFLGKIDGTIVEPRGPRTFGWDPCFQPLGYKQTYAEMSAELKNSISHRGLALQKLRAFIEKPTPDEQQSENI</sequence>
<evidence type="ECO:0000256" key="5">
    <source>
        <dbReference type="ARBA" id="ARBA00022741"/>
    </source>
</evidence>
<keyword evidence="5 13" id="KW-0547">Nucleotide-binding</keyword>
<dbReference type="GO" id="GO:0046872">
    <property type="term" value="F:metal ion binding"/>
    <property type="evidence" value="ECO:0007669"/>
    <property type="project" value="UniProtKB-KW"/>
</dbReference>
<feature type="binding site" evidence="13">
    <location>
        <position position="66"/>
    </location>
    <ligand>
        <name>Mg(2+)</name>
        <dbReference type="ChEBI" id="CHEBI:18420"/>
    </ligand>
</feature>
<dbReference type="InterPro" id="IPR027502">
    <property type="entry name" value="ITPase"/>
</dbReference>
<comment type="function">
    <text evidence="9">Pyrophosphatase that hydrolyzes the non-canonical purine nucleotides inosine triphosphate (ITP), deoxyinosine triphosphate (dITP) as well as 2'-deoxy-N-6-hydroxylaminopurine triphosphate (dHAPTP) and xanthosine 5'-triphosphate (XTP) to their respective monophosphate derivatives. The enzyme does not distinguish between the deoxy- and ribose forms. Probably excludes non-canonical purines from RNA and DNA precursor pools, thus preventing their incorporation into RNA and DNA and avoiding chromosomal lesions.</text>
</comment>
<dbReference type="GO" id="GO:0035870">
    <property type="term" value="F:dITP diphosphatase activity"/>
    <property type="evidence" value="ECO:0007669"/>
    <property type="project" value="UniProtKB-UniRule"/>
</dbReference>
<protein>
    <recommendedName>
        <fullName evidence="13">Inosine triphosphate pyrophosphatase</fullName>
        <shortName evidence="13">ITPase</shortName>
        <shortName evidence="13">Inosine triphosphatase</shortName>
        <ecNumber evidence="13">3.6.1.66</ecNumber>
    </recommendedName>
    <alternativeName>
        <fullName evidence="13">Non-canonical purine NTP pyrophosphatase</fullName>
    </alternativeName>
    <alternativeName>
        <fullName evidence="13">Non-standard purine NTP pyrophosphatase</fullName>
    </alternativeName>
    <alternativeName>
        <fullName evidence="13">Nucleoside-triphosphate diphosphatase</fullName>
    </alternativeName>
    <alternativeName>
        <fullName evidence="13">Nucleoside-triphosphate pyrophosphatase</fullName>
        <shortName evidence="13">NTPase</shortName>
    </alternativeName>
    <alternativeName>
        <fullName evidence="13">XTP/dITP diphosphatase</fullName>
    </alternativeName>
</protein>
<evidence type="ECO:0000256" key="4">
    <source>
        <dbReference type="ARBA" id="ARBA00022723"/>
    </source>
</evidence>
<evidence type="ECO:0000256" key="9">
    <source>
        <dbReference type="ARBA" id="ARBA00054940"/>
    </source>
</evidence>
<feature type="binding site" evidence="13">
    <location>
        <begin position="10"/>
        <end position="15"/>
    </location>
    <ligand>
        <name>ITP</name>
        <dbReference type="ChEBI" id="CHEBI:61402"/>
    </ligand>
</feature>
<keyword evidence="6 13" id="KW-0378">Hydrolase</keyword>
<evidence type="ECO:0000256" key="7">
    <source>
        <dbReference type="ARBA" id="ARBA00022842"/>
    </source>
</evidence>
<comment type="cofactor">
    <cofactor evidence="13">
        <name>Mg(2+)</name>
        <dbReference type="ChEBI" id="CHEBI:18420"/>
    </cofactor>
    <cofactor evidence="13">
        <name>Mn(2+)</name>
        <dbReference type="ChEBI" id="CHEBI:29035"/>
    </cofactor>
    <text evidence="13">Binds 1 divalent metal cation per subunit; can use either Mg(2+) or Mn(2+).</text>
</comment>
<dbReference type="InterPro" id="IPR029001">
    <property type="entry name" value="ITPase-like_fam"/>
</dbReference>
<comment type="subunit">
    <text evidence="13">Homodimer.</text>
</comment>
<organism evidence="14 15">
    <name type="scientific">Ditylenchus destructor</name>
    <dbReference type="NCBI Taxonomy" id="166010"/>
    <lineage>
        <taxon>Eukaryota</taxon>
        <taxon>Metazoa</taxon>
        <taxon>Ecdysozoa</taxon>
        <taxon>Nematoda</taxon>
        <taxon>Chromadorea</taxon>
        <taxon>Rhabditida</taxon>
        <taxon>Tylenchina</taxon>
        <taxon>Tylenchomorpha</taxon>
        <taxon>Sphaerularioidea</taxon>
        <taxon>Anguinidae</taxon>
        <taxon>Anguininae</taxon>
        <taxon>Ditylenchus</taxon>
    </lineage>
</organism>
<dbReference type="GO" id="GO:0009204">
    <property type="term" value="P:deoxyribonucleoside triphosphate catabolic process"/>
    <property type="evidence" value="ECO:0007669"/>
    <property type="project" value="UniProtKB-UniRule"/>
</dbReference>
<feature type="binding site" evidence="13">
    <location>
        <begin position="185"/>
        <end position="186"/>
    </location>
    <ligand>
        <name>ITP</name>
        <dbReference type="ChEBI" id="CHEBI:61402"/>
    </ligand>
</feature>
<dbReference type="HAMAP" id="MF_03148">
    <property type="entry name" value="HAM1_NTPase"/>
    <property type="match status" value="1"/>
</dbReference>
<dbReference type="GO" id="GO:0036220">
    <property type="term" value="F:ITP diphosphatase activity"/>
    <property type="evidence" value="ECO:0007669"/>
    <property type="project" value="UniProtKB-UniRule"/>
</dbReference>
<evidence type="ECO:0000256" key="10">
    <source>
        <dbReference type="ARBA" id="ARBA00093218"/>
    </source>
</evidence>
<comment type="similarity">
    <text evidence="2 13">Belongs to the HAM1 NTPase family.</text>
</comment>